<dbReference type="GO" id="GO:0005436">
    <property type="term" value="F:sodium:phosphate symporter activity"/>
    <property type="evidence" value="ECO:0007669"/>
    <property type="project" value="InterPro"/>
</dbReference>
<keyword evidence="5" id="KW-0472">Membrane</keyword>
<gene>
    <name evidence="7" type="ORF">B8A44_00810</name>
</gene>
<evidence type="ECO:0000313" key="8">
    <source>
        <dbReference type="Proteomes" id="UP000249099"/>
    </source>
</evidence>
<accession>A0A328KE58</accession>
<dbReference type="GO" id="GO:0005886">
    <property type="term" value="C:plasma membrane"/>
    <property type="evidence" value="ECO:0007669"/>
    <property type="project" value="UniProtKB-SubCell"/>
</dbReference>
<feature type="domain" description="PhoU" evidence="6">
    <location>
        <begin position="351"/>
        <end position="435"/>
    </location>
</feature>
<dbReference type="NCBIfam" id="TIGR00704">
    <property type="entry name" value="NaPi_cotrn_rel"/>
    <property type="match status" value="1"/>
</dbReference>
<dbReference type="RefSeq" id="WP_004634827.1">
    <property type="nucleotide sequence ID" value="NZ_CBCRTD010000003.1"/>
</dbReference>
<protein>
    <submittedName>
        <fullName evidence="7">Na/Pi-cotransporter</fullName>
    </submittedName>
</protein>
<evidence type="ECO:0000256" key="5">
    <source>
        <dbReference type="ARBA" id="ARBA00023136"/>
    </source>
</evidence>
<sequence length="556" mass="60816">MEITHIFSLLGGLALFLYGMNVMSNGLEVAAGNRLKAILERLTANRLVGVGVGALVTALVQSSSATTVMVVGFVNSGLMTLNNAVWLIMGANIGTTITGQLIAININAIAPLIAFIGVSLISFFKSQKLDPYGRILVGLGILFIGMDIMSTAVSPLREMPEFINIITRFQNPILGILAGAIFSAILQSSSASIGILQAFAASGVITLPSAIFILFGQNIGTVITALIASIGVSKNGKRTTLLHLLFNFVGSIIFVTLALTTPFTSWMENFTPDNVQAQIANVHTVFNVVTAFILLPFGSQLVDLTYKLLPDRADEQTGMQLKYLDFSLFGNDYRIGTSAVTTMQLFKETQNMLDQLIMNVQATFDLVGNYSDDAFTKIEETEEYIDFLNDGIIRFTTTTLSFEAPESGTSALGLFVKISSDLERIGDHAINIAERARVIHRSGDSLSDEALEELQAMKKLARKIMALLQVRDRSEIQDLVSHVNIIEDQMDFATEEFENNQLLRLQDQECTVNNSILFSKILTDFERMGDLSLNVAKNFESIQSTIQSLRNLQESE</sequence>
<evidence type="ECO:0000313" key="7">
    <source>
        <dbReference type="EMBL" id="RAN64934.1"/>
    </source>
</evidence>
<dbReference type="InterPro" id="IPR038078">
    <property type="entry name" value="PhoU-like_sf"/>
</dbReference>
<name>A0A328KE58_9LACT</name>
<dbReference type="InterPro" id="IPR003841">
    <property type="entry name" value="Na/Pi_transpt"/>
</dbReference>
<dbReference type="GeneID" id="42693698"/>
<dbReference type="PANTHER" id="PTHR10010:SF46">
    <property type="entry name" value="SODIUM-DEPENDENT PHOSPHATE TRANSPORT PROTEIN 2B"/>
    <property type="match status" value="1"/>
</dbReference>
<dbReference type="NCBIfam" id="NF037997">
    <property type="entry name" value="Na_Pi_symport"/>
    <property type="match status" value="1"/>
</dbReference>
<evidence type="ECO:0000256" key="4">
    <source>
        <dbReference type="ARBA" id="ARBA00022989"/>
    </source>
</evidence>
<dbReference type="Proteomes" id="UP000249099">
    <property type="component" value="Unassembled WGS sequence"/>
</dbReference>
<evidence type="ECO:0000256" key="1">
    <source>
        <dbReference type="ARBA" id="ARBA00004651"/>
    </source>
</evidence>
<dbReference type="InterPro" id="IPR004633">
    <property type="entry name" value="NaPi_cotrn-rel/YqeW-like"/>
</dbReference>
<keyword evidence="3" id="KW-0812">Transmembrane</keyword>
<dbReference type="Gene3D" id="1.20.58.220">
    <property type="entry name" value="Phosphate transport system protein phou homolog 2, domain 2"/>
    <property type="match status" value="1"/>
</dbReference>
<dbReference type="InterPro" id="IPR026022">
    <property type="entry name" value="PhoU_dom"/>
</dbReference>
<reference evidence="7 8" key="1">
    <citation type="submission" date="2017-03" db="EMBL/GenBank/DDBJ databases">
        <title>wgs assembly of Dolosigranulum pigrum KPL CDC strains.</title>
        <authorList>
            <person name="Brugger S.D."/>
            <person name="Pettigrew M."/>
            <person name="Kong Y."/>
            <person name="Lemon K.P."/>
        </authorList>
    </citation>
    <scope>NUCLEOTIDE SEQUENCE [LARGE SCALE GENOMIC DNA]</scope>
    <source>
        <strain evidence="7 8">KPL1931_CDC4294-98</strain>
    </source>
</reference>
<dbReference type="Pfam" id="PF02690">
    <property type="entry name" value="Na_Pi_cotrans"/>
    <property type="match status" value="2"/>
</dbReference>
<dbReference type="AlphaFoldDB" id="A0A328KE58"/>
<dbReference type="SUPFAM" id="SSF109755">
    <property type="entry name" value="PhoU-like"/>
    <property type="match status" value="1"/>
</dbReference>
<dbReference type="PANTHER" id="PTHR10010">
    <property type="entry name" value="SOLUTE CARRIER FAMILY 34 SODIUM PHOSPHATE , MEMBER 2-RELATED"/>
    <property type="match status" value="1"/>
</dbReference>
<dbReference type="Pfam" id="PF01895">
    <property type="entry name" value="PhoU"/>
    <property type="match status" value="1"/>
</dbReference>
<dbReference type="EMBL" id="NAQV01000003">
    <property type="protein sequence ID" value="RAN64934.1"/>
    <property type="molecule type" value="Genomic_DNA"/>
</dbReference>
<comment type="caution">
    <text evidence="7">The sequence shown here is derived from an EMBL/GenBank/DDBJ whole genome shotgun (WGS) entry which is preliminary data.</text>
</comment>
<evidence type="ECO:0000256" key="2">
    <source>
        <dbReference type="ARBA" id="ARBA00022475"/>
    </source>
</evidence>
<organism evidence="7 8">
    <name type="scientific">Dolosigranulum pigrum</name>
    <dbReference type="NCBI Taxonomy" id="29394"/>
    <lineage>
        <taxon>Bacteria</taxon>
        <taxon>Bacillati</taxon>
        <taxon>Bacillota</taxon>
        <taxon>Bacilli</taxon>
        <taxon>Lactobacillales</taxon>
        <taxon>Carnobacteriaceae</taxon>
        <taxon>Dolosigranulum</taxon>
    </lineage>
</organism>
<dbReference type="GO" id="GO:0044341">
    <property type="term" value="P:sodium-dependent phosphate transport"/>
    <property type="evidence" value="ECO:0007669"/>
    <property type="project" value="InterPro"/>
</dbReference>
<comment type="subcellular location">
    <subcellularLocation>
        <location evidence="1">Cell membrane</location>
        <topology evidence="1">Multi-pass membrane protein</topology>
    </subcellularLocation>
</comment>
<evidence type="ECO:0000259" key="6">
    <source>
        <dbReference type="Pfam" id="PF01895"/>
    </source>
</evidence>
<keyword evidence="2" id="KW-1003">Cell membrane</keyword>
<proteinExistence type="predicted"/>
<keyword evidence="4" id="KW-1133">Transmembrane helix</keyword>
<evidence type="ECO:0000256" key="3">
    <source>
        <dbReference type="ARBA" id="ARBA00022692"/>
    </source>
</evidence>